<protein>
    <recommendedName>
        <fullName evidence="5">Erythronate-4-phosphate dehydrogenase</fullName>
        <ecNumber evidence="5">1.1.1.290</ecNumber>
    </recommendedName>
</protein>
<evidence type="ECO:0000313" key="10">
    <source>
        <dbReference type="Proteomes" id="UP000219285"/>
    </source>
</evidence>
<evidence type="ECO:0000256" key="4">
    <source>
        <dbReference type="ARBA" id="ARBA00023096"/>
    </source>
</evidence>
<dbReference type="SUPFAM" id="SSF51735">
    <property type="entry name" value="NAD(P)-binding Rossmann-fold domains"/>
    <property type="match status" value="1"/>
</dbReference>
<proteinExistence type="inferred from homology"/>
<evidence type="ECO:0000259" key="8">
    <source>
        <dbReference type="Pfam" id="PF11890"/>
    </source>
</evidence>
<feature type="binding site" evidence="5">
    <location>
        <position position="67"/>
    </location>
    <ligand>
        <name>substrate</name>
    </ligand>
</feature>
<feature type="binding site" evidence="5">
    <location>
        <position position="45"/>
    </location>
    <ligand>
        <name>substrate</name>
    </ligand>
</feature>
<dbReference type="EMBL" id="CP052766">
    <property type="protein sequence ID" value="QJR82227.1"/>
    <property type="molecule type" value="Genomic_DNA"/>
</dbReference>
<dbReference type="InterPro" id="IPR006139">
    <property type="entry name" value="D-isomer_2_OHA_DH_cat_dom"/>
</dbReference>
<feature type="binding site" evidence="5">
    <location>
        <position position="147"/>
    </location>
    <ligand>
        <name>NAD(+)</name>
        <dbReference type="ChEBI" id="CHEBI:57540"/>
    </ligand>
</feature>
<dbReference type="GO" id="GO:0033711">
    <property type="term" value="F:4-phosphoerythronate dehydrogenase activity"/>
    <property type="evidence" value="ECO:0007669"/>
    <property type="project" value="UniProtKB-EC"/>
</dbReference>
<dbReference type="GO" id="GO:0008615">
    <property type="term" value="P:pyridoxine biosynthetic process"/>
    <property type="evidence" value="ECO:0007669"/>
    <property type="project" value="UniProtKB-UniRule"/>
</dbReference>
<feature type="domain" description="D-isomer specific 2-hydroxyacid dehydrogenase catalytic" evidence="6">
    <location>
        <begin position="32"/>
        <end position="257"/>
    </location>
</feature>
<accession>A0A6M4MGY4</accession>
<keyword evidence="2 5" id="KW-0560">Oxidoreductase</keyword>
<evidence type="ECO:0000256" key="1">
    <source>
        <dbReference type="ARBA" id="ARBA00022490"/>
    </source>
</evidence>
<evidence type="ECO:0000256" key="5">
    <source>
        <dbReference type="HAMAP-Rule" id="MF_01825"/>
    </source>
</evidence>
<feature type="domain" description="Erythronate-4-phosphate dehydrogenase dimerisation" evidence="8">
    <location>
        <begin position="308"/>
        <end position="362"/>
    </location>
</feature>
<keyword evidence="10" id="KW-1185">Reference proteome</keyword>
<dbReference type="EC" id="1.1.1.290" evidence="5"/>
<dbReference type="GO" id="GO:0046983">
    <property type="term" value="F:protein dimerization activity"/>
    <property type="evidence" value="ECO:0007669"/>
    <property type="project" value="InterPro"/>
</dbReference>
<reference evidence="9 10" key="2">
    <citation type="submission" date="2020-04" db="EMBL/GenBank/DDBJ databases">
        <title>Complete genome sequence of Alteromonas pelagimontana 5.12T.</title>
        <authorList>
            <person name="Sinha R.K."/>
            <person name="Krishnan K.P."/>
            <person name="Kurian J.P."/>
        </authorList>
    </citation>
    <scope>NUCLEOTIDE SEQUENCE [LARGE SCALE GENOMIC DNA]</scope>
    <source>
        <strain evidence="9 10">5.12</strain>
    </source>
</reference>
<dbReference type="InterPro" id="IPR020921">
    <property type="entry name" value="Erythronate-4-P_DHase"/>
</dbReference>
<dbReference type="InterPro" id="IPR024531">
    <property type="entry name" value="Erythronate-4-P_DHase_dimer"/>
</dbReference>
<reference evidence="10" key="1">
    <citation type="submission" date="2014-12" db="EMBL/GenBank/DDBJ databases">
        <title>Complete genome sequence of a multi-drug resistant Klebsiella pneumoniae.</title>
        <authorList>
            <person name="Hua X."/>
            <person name="Chen Q."/>
            <person name="Li X."/>
            <person name="Feng Y."/>
            <person name="Ruan Z."/>
            <person name="Yu Y."/>
        </authorList>
    </citation>
    <scope>NUCLEOTIDE SEQUENCE [LARGE SCALE GENOMIC DNA]</scope>
    <source>
        <strain evidence="10">5.12</strain>
    </source>
</reference>
<dbReference type="InterPro" id="IPR038251">
    <property type="entry name" value="PdxB_dimer_sf"/>
</dbReference>
<dbReference type="Proteomes" id="UP000219285">
    <property type="component" value="Chromosome"/>
</dbReference>
<evidence type="ECO:0000313" key="9">
    <source>
        <dbReference type="EMBL" id="QJR82227.1"/>
    </source>
</evidence>
<organism evidence="9 10">
    <name type="scientific">Alteromonas pelagimontana</name>
    <dbReference type="NCBI Taxonomy" id="1858656"/>
    <lineage>
        <taxon>Bacteria</taxon>
        <taxon>Pseudomonadati</taxon>
        <taxon>Pseudomonadota</taxon>
        <taxon>Gammaproteobacteria</taxon>
        <taxon>Alteromonadales</taxon>
        <taxon>Alteromonadaceae</taxon>
        <taxon>Alteromonas/Salinimonas group</taxon>
        <taxon>Alteromonas</taxon>
    </lineage>
</organism>
<feature type="active site" evidence="5">
    <location>
        <position position="237"/>
    </location>
</feature>
<dbReference type="UniPathway" id="UPA00244">
    <property type="reaction ID" value="UER00310"/>
</dbReference>
<dbReference type="CDD" id="cd12158">
    <property type="entry name" value="ErythrP_dh"/>
    <property type="match status" value="1"/>
</dbReference>
<feature type="active site" description="Proton donor" evidence="5">
    <location>
        <position position="254"/>
    </location>
</feature>
<comment type="similarity">
    <text evidence="5">Belongs to the D-isomer specific 2-hydroxyacid dehydrogenase family. PdxB subfamily.</text>
</comment>
<comment type="function">
    <text evidence="5">Catalyzes the oxidation of erythronate-4-phosphate to 3-hydroxy-2-oxo-4-phosphonooxybutanoate.</text>
</comment>
<dbReference type="AlphaFoldDB" id="A0A6M4MGY4"/>
<evidence type="ECO:0000256" key="3">
    <source>
        <dbReference type="ARBA" id="ARBA00023027"/>
    </source>
</evidence>
<keyword evidence="3 5" id="KW-0520">NAD</keyword>
<dbReference type="GO" id="GO:0051287">
    <property type="term" value="F:NAD binding"/>
    <property type="evidence" value="ECO:0007669"/>
    <property type="project" value="InterPro"/>
</dbReference>
<feature type="binding site" evidence="5">
    <location>
        <position position="232"/>
    </location>
    <ligand>
        <name>NAD(+)</name>
        <dbReference type="ChEBI" id="CHEBI:57540"/>
    </ligand>
</feature>
<evidence type="ECO:0000256" key="2">
    <source>
        <dbReference type="ARBA" id="ARBA00023002"/>
    </source>
</evidence>
<dbReference type="Pfam" id="PF02826">
    <property type="entry name" value="2-Hacid_dh_C"/>
    <property type="match status" value="1"/>
</dbReference>
<dbReference type="Pfam" id="PF11890">
    <property type="entry name" value="DUF3410"/>
    <property type="match status" value="1"/>
</dbReference>
<dbReference type="Gene3D" id="3.30.1370.170">
    <property type="match status" value="1"/>
</dbReference>
<dbReference type="HAMAP" id="MF_01825">
    <property type="entry name" value="PdxB"/>
    <property type="match status" value="1"/>
</dbReference>
<dbReference type="SUPFAM" id="SSF52283">
    <property type="entry name" value="Formate/glycerate dehydrogenase catalytic domain-like"/>
    <property type="match status" value="1"/>
</dbReference>
<dbReference type="PANTHER" id="PTHR10996:SF178">
    <property type="entry name" value="2-HYDROXYACID DEHYDROGENASE YGL185C-RELATED"/>
    <property type="match status" value="1"/>
</dbReference>
<keyword evidence="4 5" id="KW-0664">Pyridoxine biosynthesis</keyword>
<comment type="pathway">
    <text evidence="5">Cofactor biosynthesis; pyridoxine 5'-phosphate biosynthesis; pyridoxine 5'-phosphate from D-erythrose 4-phosphate: step 2/5.</text>
</comment>
<dbReference type="GO" id="GO:0030267">
    <property type="term" value="F:glyoxylate reductase (NADPH) activity"/>
    <property type="evidence" value="ECO:0007669"/>
    <property type="project" value="TreeGrafter"/>
</dbReference>
<feature type="domain" description="D-isomer specific 2-hydroxyacid dehydrogenase NAD-binding" evidence="7">
    <location>
        <begin position="109"/>
        <end position="256"/>
    </location>
</feature>
<name>A0A6M4MGY4_9ALTE</name>
<dbReference type="Pfam" id="PF00389">
    <property type="entry name" value="2-Hacid_dh"/>
    <property type="match status" value="1"/>
</dbReference>
<comment type="subunit">
    <text evidence="5">Homodimer.</text>
</comment>
<dbReference type="KEGG" id="apel:CA267_016455"/>
<dbReference type="OrthoDB" id="9770208at2"/>
<keyword evidence="1 5" id="KW-0963">Cytoplasm</keyword>
<comment type="subcellular location">
    <subcellularLocation>
        <location evidence="5">Cytoplasm</location>
    </subcellularLocation>
</comment>
<dbReference type="GO" id="GO:0016618">
    <property type="term" value="F:hydroxypyruvate reductase [NAD(P)H] activity"/>
    <property type="evidence" value="ECO:0007669"/>
    <property type="project" value="TreeGrafter"/>
</dbReference>
<dbReference type="InterPro" id="IPR050223">
    <property type="entry name" value="D-isomer_2-hydroxyacid_DH"/>
</dbReference>
<dbReference type="PANTHER" id="PTHR10996">
    <property type="entry name" value="2-HYDROXYACID DEHYDROGENASE-RELATED"/>
    <property type="match status" value="1"/>
</dbReference>
<dbReference type="InterPro" id="IPR036291">
    <property type="entry name" value="NAD(P)-bd_dom_sf"/>
</dbReference>
<evidence type="ECO:0000259" key="6">
    <source>
        <dbReference type="Pfam" id="PF00389"/>
    </source>
</evidence>
<dbReference type="RefSeq" id="WP_075609779.1">
    <property type="nucleotide sequence ID" value="NZ_CP052766.1"/>
</dbReference>
<dbReference type="InterPro" id="IPR006140">
    <property type="entry name" value="D-isomer_DH_NAD-bd"/>
</dbReference>
<dbReference type="GO" id="GO:0005829">
    <property type="term" value="C:cytosol"/>
    <property type="evidence" value="ECO:0007669"/>
    <property type="project" value="TreeGrafter"/>
</dbReference>
<gene>
    <name evidence="5" type="primary">pdxB</name>
    <name evidence="9" type="ORF">CA267_016455</name>
</gene>
<feature type="binding site" evidence="5">
    <location>
        <position position="257"/>
    </location>
    <ligand>
        <name>NAD(+)</name>
        <dbReference type="ChEBI" id="CHEBI:57540"/>
    </ligand>
</feature>
<dbReference type="Gene3D" id="3.40.50.720">
    <property type="entry name" value="NAD(P)-binding Rossmann-like Domain"/>
    <property type="match status" value="2"/>
</dbReference>
<comment type="caution">
    <text evidence="5">Lacks conserved residue(s) required for the propagation of feature annotation.</text>
</comment>
<feature type="active site" evidence="5">
    <location>
        <position position="208"/>
    </location>
</feature>
<sequence>MKLYFEDTIPRGAEYFSTLGEAVAFNWQDVGADDLVNADYLAVRSTTKVDEALLHKASSLRYVATATAGTNHLDTAYLAQHNIKWNSAGGSNAAAVAEYVISALLTAHEQEKLDLSRITVGVVGAGYVGTALAHYLQALNIAYLLCDPPLENTDDPRHFVNMDRILECEVITLHVPFIQDGEFATVNLMSEQRLEALQGHQLLINACRGEVIDEPALIARLHKPNPPSVVLDVYYNEPNISSTLLEKIWLATPHIAGHSVEGKLRGTQLVYEQFCDQMDKFPQLAMEDFLDTPEPVDFTPEDPSVEALSWAELRQLLISIYDIQDDDRFFRQAMAKSNQFAAIRKSYRVRREYAAYTLRLSGMVSNGIIRQLTGLGFTLEML</sequence>
<comment type="catalytic activity">
    <reaction evidence="5">
        <text>4-phospho-D-erythronate + NAD(+) = (R)-3-hydroxy-2-oxo-4-phosphooxybutanoate + NADH + H(+)</text>
        <dbReference type="Rhea" id="RHEA:18829"/>
        <dbReference type="ChEBI" id="CHEBI:15378"/>
        <dbReference type="ChEBI" id="CHEBI:57540"/>
        <dbReference type="ChEBI" id="CHEBI:57945"/>
        <dbReference type="ChEBI" id="CHEBI:58538"/>
        <dbReference type="ChEBI" id="CHEBI:58766"/>
        <dbReference type="EC" id="1.1.1.290"/>
    </reaction>
</comment>
<evidence type="ECO:0000259" key="7">
    <source>
        <dbReference type="Pfam" id="PF02826"/>
    </source>
</evidence>